<feature type="transmembrane region" description="Helical" evidence="1">
    <location>
        <begin position="160"/>
        <end position="180"/>
    </location>
</feature>
<keyword evidence="1" id="KW-0472">Membrane</keyword>
<dbReference type="RefSeq" id="WP_024726474.1">
    <property type="nucleotide sequence ID" value="NZ_JACOOS010000013.1"/>
</dbReference>
<keyword evidence="1" id="KW-0812">Transmembrane</keyword>
<feature type="transmembrane region" description="Helical" evidence="1">
    <location>
        <begin position="60"/>
        <end position="78"/>
    </location>
</feature>
<feature type="transmembrane region" description="Helical" evidence="1">
    <location>
        <begin position="187"/>
        <end position="205"/>
    </location>
</feature>
<evidence type="ECO:0000313" key="2">
    <source>
        <dbReference type="EMBL" id="MBC5678150.1"/>
    </source>
</evidence>
<keyword evidence="3" id="KW-1185">Reference proteome</keyword>
<sequence length="253" mass="29458">MNLEERMKRYKETVQAELHEERIQETIRKSKTAFLTAERKRVLSYREFLWIQTKIIQKKWWVLQFLLLVTLWILLTSVTDEIYAKKSMGVMASLFVILMIPELWKNRSYECMEIEAASYYSLKQVYAARMLLFGIIDTFLITVFCGTAAAGLHFGVSELVIQFLFPLSITACICFGILCSKYCFSETAAIILCIIWSAVWLFIILNESLYKIVAVPIWFTLLGFAILFLVFAVCRILKSCNKYLEVPLDEIRT</sequence>
<gene>
    <name evidence="2" type="ORF">H8S22_11225</name>
</gene>
<protein>
    <recommendedName>
        <fullName evidence="4">ABC-2 family transporter protein</fullName>
    </recommendedName>
</protein>
<evidence type="ECO:0008006" key="4">
    <source>
        <dbReference type="Google" id="ProtNLM"/>
    </source>
</evidence>
<name>A0ABR7FSG0_9FIRM</name>
<evidence type="ECO:0000313" key="3">
    <source>
        <dbReference type="Proteomes" id="UP000635828"/>
    </source>
</evidence>
<dbReference type="EMBL" id="JACOOS010000013">
    <property type="protein sequence ID" value="MBC5678150.1"/>
    <property type="molecule type" value="Genomic_DNA"/>
</dbReference>
<keyword evidence="1" id="KW-1133">Transmembrane helix</keyword>
<comment type="caution">
    <text evidence="2">The sequence shown here is derived from an EMBL/GenBank/DDBJ whole genome shotgun (WGS) entry which is preliminary data.</text>
</comment>
<feature type="transmembrane region" description="Helical" evidence="1">
    <location>
        <begin position="217"/>
        <end position="237"/>
    </location>
</feature>
<reference evidence="2 3" key="1">
    <citation type="submission" date="2020-08" db="EMBL/GenBank/DDBJ databases">
        <title>Genome public.</title>
        <authorList>
            <person name="Liu C."/>
            <person name="Sun Q."/>
        </authorList>
    </citation>
    <scope>NUCLEOTIDE SEQUENCE [LARGE SCALE GENOMIC DNA]</scope>
    <source>
        <strain evidence="2 3">NSJ-7</strain>
    </source>
</reference>
<proteinExistence type="predicted"/>
<organism evidence="2 3">
    <name type="scientific">Anaerostipes hominis</name>
    <name type="common">ex Liu et al. 2021</name>
    <dbReference type="NCBI Taxonomy" id="2763018"/>
    <lineage>
        <taxon>Bacteria</taxon>
        <taxon>Bacillati</taxon>
        <taxon>Bacillota</taxon>
        <taxon>Clostridia</taxon>
        <taxon>Lachnospirales</taxon>
        <taxon>Lachnospiraceae</taxon>
        <taxon>Anaerostipes</taxon>
    </lineage>
</organism>
<evidence type="ECO:0000256" key="1">
    <source>
        <dbReference type="SAM" id="Phobius"/>
    </source>
</evidence>
<dbReference type="Proteomes" id="UP000635828">
    <property type="component" value="Unassembled WGS sequence"/>
</dbReference>
<feature type="transmembrane region" description="Helical" evidence="1">
    <location>
        <begin position="131"/>
        <end position="154"/>
    </location>
</feature>
<feature type="transmembrane region" description="Helical" evidence="1">
    <location>
        <begin position="84"/>
        <end position="104"/>
    </location>
</feature>
<accession>A0ABR7FSG0</accession>